<comment type="caution">
    <text evidence="1">The sequence shown here is derived from an EMBL/GenBank/DDBJ whole genome shotgun (WGS) entry which is preliminary data.</text>
</comment>
<evidence type="ECO:0000313" key="2">
    <source>
        <dbReference type="Proteomes" id="UP000537592"/>
    </source>
</evidence>
<evidence type="ECO:0008006" key="3">
    <source>
        <dbReference type="Google" id="ProtNLM"/>
    </source>
</evidence>
<protein>
    <recommendedName>
        <fullName evidence="3">DUF2612 domain-containing protein</fullName>
    </recommendedName>
</protein>
<organism evidence="1 2">
    <name type="scientific">Pseudochelatococcus contaminans</name>
    <dbReference type="NCBI Taxonomy" id="1538103"/>
    <lineage>
        <taxon>Bacteria</taxon>
        <taxon>Pseudomonadati</taxon>
        <taxon>Pseudomonadota</taxon>
        <taxon>Alphaproteobacteria</taxon>
        <taxon>Hyphomicrobiales</taxon>
        <taxon>Chelatococcaceae</taxon>
        <taxon>Pseudochelatococcus</taxon>
    </lineage>
</organism>
<dbReference type="RefSeq" id="WP_183754846.1">
    <property type="nucleotide sequence ID" value="NZ_JACICC010000020.1"/>
</dbReference>
<dbReference type="Proteomes" id="UP000537592">
    <property type="component" value="Unassembled WGS sequence"/>
</dbReference>
<dbReference type="Pfam" id="PF11041">
    <property type="entry name" value="Phage_Wedge1"/>
    <property type="match status" value="2"/>
</dbReference>
<accession>A0A7W5Z8R8</accession>
<proteinExistence type="predicted"/>
<keyword evidence="2" id="KW-1185">Reference proteome</keyword>
<sequence length="192" mass="20861">MLSEYIGRLPPYNRDKPRFVATLGALLSPIEQGRSAIEGLPEIFDLDSAAGVQLDQVGEWVGRARQVFMSRSGRVDELADEDYRLLLRAKIAANQWDGTPVGAKAVLDIVFSGATHAFAQDGFDMSMIFGISGKIPSEIFMSLLTGGYIPLKPSGVRATYLVVSVDSTPMFGFDVDNEYISGFDRSSWGVAA</sequence>
<name>A0A7W5Z8R8_9HYPH</name>
<reference evidence="1 2" key="1">
    <citation type="submission" date="2020-08" db="EMBL/GenBank/DDBJ databases">
        <title>Genomic Encyclopedia of Type Strains, Phase IV (KMG-IV): sequencing the most valuable type-strain genomes for metagenomic binning, comparative biology and taxonomic classification.</title>
        <authorList>
            <person name="Goeker M."/>
        </authorList>
    </citation>
    <scope>NUCLEOTIDE SEQUENCE [LARGE SCALE GENOMIC DNA]</scope>
    <source>
        <strain evidence="1 2">DSM 28760</strain>
    </source>
</reference>
<dbReference type="AlphaFoldDB" id="A0A7W5Z8R8"/>
<evidence type="ECO:0000313" key="1">
    <source>
        <dbReference type="EMBL" id="MBB3811471.1"/>
    </source>
</evidence>
<dbReference type="InterPro" id="IPR021283">
    <property type="entry name" value="Phage_Wedge1"/>
</dbReference>
<gene>
    <name evidence="1" type="ORF">FHS81_003586</name>
</gene>
<dbReference type="EMBL" id="JACICC010000020">
    <property type="protein sequence ID" value="MBB3811471.1"/>
    <property type="molecule type" value="Genomic_DNA"/>
</dbReference>